<sequence length="454" mass="49042">MNSWVRSRTALRGPVQRLRGSSWRNWSGVQTAQPVAVVQPATEEEVIAVIRDAADRGLRVRTVGAGHSFTGAAVTDGILVNLDRLSGVVNVDKDAMEVTFLAGTRLRDIPALLRPHGLALANQGDVDPQSLAGAVSTSTHGTGLGFTGLAGMVRHLRIVTADATVHDAGPGDPLFRFGRVAVGALGVLTEVTMSVVEGFLLSAVERAEPLDTVVAGFGQLARQTDHFEYYWFPGTDTAHVKLNTRHPLSDRSGLPGPVPRWRSFIEDELVNNVAFEAMCEVMHAVPGTTPAVNRVSAAALAQRRYADTADRVFVSPRRVRFNEMEYAVPFPDAGEVLAEVRRVIDSSGIPVGFPVEVRTAAADDVPLSTAKGRPSCYVAVHRYHRDDWRELFSVVEPVLVAAGGRPHWGKLHSLGHDRLAAVHPDLDAVGALRATVDPEGMFRNPYTDRIFGTV</sequence>
<dbReference type="GO" id="GO:0003885">
    <property type="term" value="F:D-arabinono-1,4-lactone oxidase activity"/>
    <property type="evidence" value="ECO:0007669"/>
    <property type="project" value="InterPro"/>
</dbReference>
<dbReference type="GO" id="GO:0071949">
    <property type="term" value="F:FAD binding"/>
    <property type="evidence" value="ECO:0007669"/>
    <property type="project" value="InterPro"/>
</dbReference>
<dbReference type="Gene3D" id="1.10.45.10">
    <property type="entry name" value="Vanillyl-alcohol Oxidase, Chain A, domain 4"/>
    <property type="match status" value="1"/>
</dbReference>
<dbReference type="EMBL" id="CP024988">
    <property type="protein sequence ID" value="AWT26412.1"/>
    <property type="molecule type" value="Genomic_DNA"/>
</dbReference>
<evidence type="ECO:0000259" key="2">
    <source>
        <dbReference type="PROSITE" id="PS51387"/>
    </source>
</evidence>
<dbReference type="GO" id="GO:0016020">
    <property type="term" value="C:membrane"/>
    <property type="evidence" value="ECO:0007669"/>
    <property type="project" value="InterPro"/>
</dbReference>
<dbReference type="PROSITE" id="PS51387">
    <property type="entry name" value="FAD_PCMH"/>
    <property type="match status" value="1"/>
</dbReference>
<dbReference type="PANTHER" id="PTHR43762">
    <property type="entry name" value="L-GULONOLACTONE OXIDASE"/>
    <property type="match status" value="1"/>
</dbReference>
<dbReference type="STRING" id="1737425.GCA_900049755_02553"/>
<dbReference type="Pfam" id="PF01565">
    <property type="entry name" value="FAD_binding_4"/>
    <property type="match status" value="1"/>
</dbReference>
<protein>
    <submittedName>
        <fullName evidence="3">L-gulono-1,4-lactone dehydrogenase</fullName>
        <ecNumber evidence="3">1.1.2.-</ecNumber>
    </submittedName>
</protein>
<dbReference type="Gene3D" id="3.30.465.10">
    <property type="match status" value="1"/>
</dbReference>
<dbReference type="InterPro" id="IPR016171">
    <property type="entry name" value="Vanillyl_alc_oxidase_C-sub2"/>
</dbReference>
<dbReference type="SUPFAM" id="SSF56176">
    <property type="entry name" value="FAD-binding/transporter-associated domain-like"/>
    <property type="match status" value="1"/>
</dbReference>
<evidence type="ECO:0000313" key="3">
    <source>
        <dbReference type="EMBL" id="AWT26412.1"/>
    </source>
</evidence>
<proteinExistence type="predicted"/>
<dbReference type="Proteomes" id="UP000247696">
    <property type="component" value="Chromosome"/>
</dbReference>
<dbReference type="InterPro" id="IPR036318">
    <property type="entry name" value="FAD-bd_PCMH-like_sf"/>
</dbReference>
<dbReference type="InterPro" id="IPR016169">
    <property type="entry name" value="FAD-bd_PCMH_sub2"/>
</dbReference>
<reference evidence="4" key="1">
    <citation type="submission" date="2017-11" db="EMBL/GenBank/DDBJ databases">
        <title>Otitis media/interna in a cat caused by the recently described species Corynebacterium provencense.</title>
        <authorList>
            <person name="Kittl S."/>
            <person name="Brodard I."/>
            <person name="Rychener L."/>
            <person name="Jores J."/>
            <person name="Roosje P."/>
            <person name="Gobeli Brawand S."/>
        </authorList>
    </citation>
    <scope>NUCLEOTIDE SEQUENCE [LARGE SCALE GENOMIC DNA]</scope>
    <source>
        <strain evidence="4">17KM38</strain>
    </source>
</reference>
<dbReference type="GO" id="GO:0080049">
    <property type="term" value="F:L-gulono-1,4-lactone dehydrogenase activity"/>
    <property type="evidence" value="ECO:0007669"/>
    <property type="project" value="TreeGrafter"/>
</dbReference>
<dbReference type="Gene3D" id="3.30.43.10">
    <property type="entry name" value="Uridine Diphospho-n-acetylenolpyruvylglucosamine Reductase, domain 2"/>
    <property type="match status" value="1"/>
</dbReference>
<keyword evidence="4" id="KW-1185">Reference proteome</keyword>
<dbReference type="InterPro" id="IPR016167">
    <property type="entry name" value="FAD-bd_PCMH_sub1"/>
</dbReference>
<evidence type="ECO:0000313" key="4">
    <source>
        <dbReference type="Proteomes" id="UP000247696"/>
    </source>
</evidence>
<name>A0A2Z3YP38_9CORY</name>
<dbReference type="Gene3D" id="3.30.70.2520">
    <property type="match status" value="1"/>
</dbReference>
<dbReference type="InterPro" id="IPR016166">
    <property type="entry name" value="FAD-bd_PCMH"/>
</dbReference>
<gene>
    <name evidence="3" type="ORF">Csp1_16280</name>
</gene>
<dbReference type="InterPro" id="IPR006094">
    <property type="entry name" value="Oxid_FAD_bind_N"/>
</dbReference>
<dbReference type="InterPro" id="IPR010031">
    <property type="entry name" value="FAD_lactone_oxidase-like"/>
</dbReference>
<dbReference type="InterPro" id="IPR007173">
    <property type="entry name" value="ALO_C"/>
</dbReference>
<keyword evidence="1 3" id="KW-0560">Oxidoreductase</keyword>
<dbReference type="Pfam" id="PF04030">
    <property type="entry name" value="ALO"/>
    <property type="match status" value="1"/>
</dbReference>
<dbReference type="PIRSF" id="PIRSF000136">
    <property type="entry name" value="LGO_GLO"/>
    <property type="match status" value="1"/>
</dbReference>
<dbReference type="EC" id="1.1.2.-" evidence="3"/>
<dbReference type="PANTHER" id="PTHR43762:SF1">
    <property type="entry name" value="D-ARABINONO-1,4-LACTONE OXIDASE"/>
    <property type="match status" value="1"/>
</dbReference>
<dbReference type="KEGG" id="cpre:Csp1_16280"/>
<dbReference type="AlphaFoldDB" id="A0A2Z3YP38"/>
<evidence type="ECO:0000256" key="1">
    <source>
        <dbReference type="ARBA" id="ARBA00023002"/>
    </source>
</evidence>
<accession>A0A2Z3YP38</accession>
<feature type="domain" description="FAD-binding PCMH-type" evidence="2">
    <location>
        <begin position="30"/>
        <end position="198"/>
    </location>
</feature>
<dbReference type="NCBIfam" id="TIGR01679">
    <property type="entry name" value="bact_FAD_ox"/>
    <property type="match status" value="1"/>
</dbReference>
<organism evidence="3 4">
    <name type="scientific">Corynebacterium provencense</name>
    <dbReference type="NCBI Taxonomy" id="1737425"/>
    <lineage>
        <taxon>Bacteria</taxon>
        <taxon>Bacillati</taxon>
        <taxon>Actinomycetota</taxon>
        <taxon>Actinomycetes</taxon>
        <taxon>Mycobacteriales</taxon>
        <taxon>Corynebacteriaceae</taxon>
        <taxon>Corynebacterium</taxon>
    </lineage>
</organism>